<feature type="signal peptide" evidence="6">
    <location>
        <begin position="1"/>
        <end position="19"/>
    </location>
</feature>
<proteinExistence type="inferred from homology"/>
<evidence type="ECO:0000313" key="9">
    <source>
        <dbReference type="Proteomes" id="UP000663844"/>
    </source>
</evidence>
<keyword evidence="5" id="KW-0378">Hydrolase</keyword>
<comment type="similarity">
    <text evidence="2">Belongs to the dienelactone hydrolase family.</text>
</comment>
<evidence type="ECO:0000256" key="6">
    <source>
        <dbReference type="SAM" id="SignalP"/>
    </source>
</evidence>
<protein>
    <recommendedName>
        <fullName evidence="3">Carboxymethylenebutenolidase homolog</fullName>
    </recommendedName>
</protein>
<evidence type="ECO:0000256" key="4">
    <source>
        <dbReference type="ARBA" id="ARBA00022490"/>
    </source>
</evidence>
<keyword evidence="4" id="KW-0963">Cytoplasm</keyword>
<dbReference type="EMBL" id="CAJOAZ010003010">
    <property type="protein sequence ID" value="CAF3977862.1"/>
    <property type="molecule type" value="Genomic_DNA"/>
</dbReference>
<dbReference type="Gene3D" id="3.80.10.10">
    <property type="entry name" value="Ribonuclease Inhibitor"/>
    <property type="match status" value="1"/>
</dbReference>
<dbReference type="GO" id="GO:0016787">
    <property type="term" value="F:hydrolase activity"/>
    <property type="evidence" value="ECO:0007669"/>
    <property type="project" value="UniProtKB-KW"/>
</dbReference>
<feature type="chain" id="PRO_5032294457" description="Carboxymethylenebutenolidase homolog" evidence="6">
    <location>
        <begin position="20"/>
        <end position="660"/>
    </location>
</feature>
<name>A0A819ME64_9BILA</name>
<organism evidence="8 9">
    <name type="scientific">Adineta steineri</name>
    <dbReference type="NCBI Taxonomy" id="433720"/>
    <lineage>
        <taxon>Eukaryota</taxon>
        <taxon>Metazoa</taxon>
        <taxon>Spiralia</taxon>
        <taxon>Gnathifera</taxon>
        <taxon>Rotifera</taxon>
        <taxon>Eurotatoria</taxon>
        <taxon>Bdelloidea</taxon>
        <taxon>Adinetida</taxon>
        <taxon>Adinetidae</taxon>
        <taxon>Adineta</taxon>
    </lineage>
</organism>
<reference evidence="8" key="1">
    <citation type="submission" date="2021-02" db="EMBL/GenBank/DDBJ databases">
        <authorList>
            <person name="Nowell W R."/>
        </authorList>
    </citation>
    <scope>NUCLEOTIDE SEQUENCE</scope>
</reference>
<dbReference type="InterPro" id="IPR029058">
    <property type="entry name" value="AB_hydrolase_fold"/>
</dbReference>
<dbReference type="InterPro" id="IPR042946">
    <property type="entry name" value="CMBL"/>
</dbReference>
<dbReference type="Gene3D" id="3.40.50.1820">
    <property type="entry name" value="alpha/beta hydrolase"/>
    <property type="match status" value="1"/>
</dbReference>
<dbReference type="PANTHER" id="PTHR46812">
    <property type="entry name" value="CARBOXYMETHYLENEBUTENOLIDASE HOMOLOG"/>
    <property type="match status" value="1"/>
</dbReference>
<keyword evidence="6" id="KW-0732">Signal</keyword>
<evidence type="ECO:0000256" key="1">
    <source>
        <dbReference type="ARBA" id="ARBA00004514"/>
    </source>
</evidence>
<evidence type="ECO:0000259" key="7">
    <source>
        <dbReference type="Pfam" id="PF01738"/>
    </source>
</evidence>
<dbReference type="Proteomes" id="UP000663844">
    <property type="component" value="Unassembled WGS sequence"/>
</dbReference>
<comment type="subcellular location">
    <subcellularLocation>
        <location evidence="1">Cytoplasm</location>
        <location evidence="1">Cytosol</location>
    </subcellularLocation>
</comment>
<feature type="domain" description="Dienelactone hydrolase" evidence="7">
    <location>
        <begin position="116"/>
        <end position="317"/>
    </location>
</feature>
<dbReference type="GO" id="GO:0005829">
    <property type="term" value="C:cytosol"/>
    <property type="evidence" value="ECO:0007669"/>
    <property type="project" value="UniProtKB-SubCell"/>
</dbReference>
<gene>
    <name evidence="8" type="ORF">OXD698_LOCUS28207</name>
</gene>
<comment type="caution">
    <text evidence="8">The sequence shown here is derived from an EMBL/GenBank/DDBJ whole genome shotgun (WGS) entry which is preliminary data.</text>
</comment>
<accession>A0A819ME64</accession>
<evidence type="ECO:0000313" key="8">
    <source>
        <dbReference type="EMBL" id="CAF3977862.1"/>
    </source>
</evidence>
<evidence type="ECO:0000256" key="3">
    <source>
        <dbReference type="ARBA" id="ARBA00014180"/>
    </source>
</evidence>
<dbReference type="InterPro" id="IPR032675">
    <property type="entry name" value="LRR_dom_sf"/>
</dbReference>
<evidence type="ECO:0000256" key="2">
    <source>
        <dbReference type="ARBA" id="ARBA00008456"/>
    </source>
</evidence>
<dbReference type="AlphaFoldDB" id="A0A819ME64"/>
<sequence length="660" mass="76479">MIFQWFILLIIHLLIQIESNNSILYYSNRRNITSFDIQNTNDTYYENNIFGLSINKPDGWYSMTSEEIRWAFEDSIIENMPYHNSSVDPWIKKCQSIGLWNDTYAKGEVVRVEDMDVYTVGSNTNSLKDLSIIVFYDIFGFNISQTRVFCDRLAAEYEVQVVMPDFYRGKSASVTTPHLIAWVAQVGNWSQVSIDLINIASWLRNTSSPSRRIAVIGFCWGGLQVARACSNLSNLFFTGISIHGAWLTEEEVNNLQQPVFFIAAGDDPPLQPNISTVIEQSTSSRVSSQCQYETYSNMTHGFVSMGANYSDPYNVEAINKLSIDLRIMDHIFPDEVFVQIFRYTNKFDLFRGFYNLNSRLNRLVNQTRIYFHNELDEEHRQSILPYIHPQQIFSFHVNEQEFRYSKLNKCVNLRELEFHTRRGYTNITYDHPDLKHVKPSVFPHLRQLIIYVQTGSSRYPQLCKMIFGNEFPVLQSVHLPYANRGYESSIETWSTSLKYLTIGCCNKSAFYSLLENLPNLKYFECKFGINNGTGIKKPSLSLTGITLTTYDETPSGNRYRSNTSLETLIELYKYLPNLQHTLLFVSDSDSLERIADKLSRILSNCLKLKTFDCVITYYNECSISINDIKQRYPLFQNCEASTWKDGGGIGYRCRIVRRYN</sequence>
<dbReference type="Pfam" id="PF01738">
    <property type="entry name" value="DLH"/>
    <property type="match status" value="1"/>
</dbReference>
<dbReference type="SUPFAM" id="SSF53474">
    <property type="entry name" value="alpha/beta-Hydrolases"/>
    <property type="match status" value="1"/>
</dbReference>
<dbReference type="SUPFAM" id="SSF52047">
    <property type="entry name" value="RNI-like"/>
    <property type="match status" value="1"/>
</dbReference>
<evidence type="ECO:0000256" key="5">
    <source>
        <dbReference type="ARBA" id="ARBA00022801"/>
    </source>
</evidence>
<dbReference type="PANTHER" id="PTHR46812:SF1">
    <property type="entry name" value="CARBOXYMETHYLENEBUTENOLIDASE HOMOLOG"/>
    <property type="match status" value="1"/>
</dbReference>
<dbReference type="InterPro" id="IPR002925">
    <property type="entry name" value="Dienelactn_hydro"/>
</dbReference>